<reference evidence="3 4" key="1">
    <citation type="journal article" date="2019" name="Int. J. Syst. Evol. Microbiol.">
        <title>The Global Catalogue of Microorganisms (GCM) 10K type strain sequencing project: providing services to taxonomists for standard genome sequencing and annotation.</title>
        <authorList>
            <consortium name="The Broad Institute Genomics Platform"/>
            <consortium name="The Broad Institute Genome Sequencing Center for Infectious Disease"/>
            <person name="Wu L."/>
            <person name="Ma J."/>
        </authorList>
    </citation>
    <scope>NUCLEOTIDE SEQUENCE [LARGE SCALE GENOMIC DNA]</scope>
    <source>
        <strain evidence="3 4">JCM 16117</strain>
    </source>
</reference>
<dbReference type="InterPro" id="IPR013538">
    <property type="entry name" value="ASHA1/2-like_C"/>
</dbReference>
<keyword evidence="4" id="KW-1185">Reference proteome</keyword>
<dbReference type="Gene3D" id="3.30.530.20">
    <property type="match status" value="1"/>
</dbReference>
<dbReference type="SUPFAM" id="SSF55961">
    <property type="entry name" value="Bet v1-like"/>
    <property type="match status" value="1"/>
</dbReference>
<evidence type="ECO:0000256" key="1">
    <source>
        <dbReference type="ARBA" id="ARBA00006817"/>
    </source>
</evidence>
<sequence>MTTKNPDATLDPESLTVTRTIAIAASQDAVWRAVTEPELISRWFGLTELDGSGEGARGTMTFEGYGAVPLAAVALDPPHAVTYRWNNDDAGGAPPEEYDDEHATEFTFTLRSVDGGTELTVVERLFEVTSDPAANLGFHRLGWTSELDKLVVFAESEGVAIAEGAA</sequence>
<dbReference type="Proteomes" id="UP001500929">
    <property type="component" value="Unassembled WGS sequence"/>
</dbReference>
<evidence type="ECO:0000313" key="4">
    <source>
        <dbReference type="Proteomes" id="UP001500929"/>
    </source>
</evidence>
<evidence type="ECO:0000313" key="3">
    <source>
        <dbReference type="EMBL" id="GAA2250472.1"/>
    </source>
</evidence>
<dbReference type="EMBL" id="BAAAQY010000020">
    <property type="protein sequence ID" value="GAA2250472.1"/>
    <property type="molecule type" value="Genomic_DNA"/>
</dbReference>
<gene>
    <name evidence="3" type="ORF">GCM10009851_40000</name>
</gene>
<evidence type="ECO:0000259" key="2">
    <source>
        <dbReference type="Pfam" id="PF08327"/>
    </source>
</evidence>
<comment type="similarity">
    <text evidence="1">Belongs to the AHA1 family.</text>
</comment>
<name>A0ABN3E795_9MICO</name>
<proteinExistence type="inferred from homology"/>
<feature type="domain" description="Activator of Hsp90 ATPase homologue 1/2-like C-terminal" evidence="2">
    <location>
        <begin position="25"/>
        <end position="152"/>
    </location>
</feature>
<dbReference type="Pfam" id="PF08327">
    <property type="entry name" value="AHSA1"/>
    <property type="match status" value="1"/>
</dbReference>
<dbReference type="InterPro" id="IPR023393">
    <property type="entry name" value="START-like_dom_sf"/>
</dbReference>
<dbReference type="RefSeq" id="WP_259481727.1">
    <property type="nucleotide sequence ID" value="NZ_BAAAQY010000020.1"/>
</dbReference>
<accession>A0ABN3E795</accession>
<protein>
    <recommendedName>
        <fullName evidence="2">Activator of Hsp90 ATPase homologue 1/2-like C-terminal domain-containing protein</fullName>
    </recommendedName>
</protein>
<organism evidence="3 4">
    <name type="scientific">Herbiconiux moechotypicola</name>
    <dbReference type="NCBI Taxonomy" id="637393"/>
    <lineage>
        <taxon>Bacteria</taxon>
        <taxon>Bacillati</taxon>
        <taxon>Actinomycetota</taxon>
        <taxon>Actinomycetes</taxon>
        <taxon>Micrococcales</taxon>
        <taxon>Microbacteriaceae</taxon>
        <taxon>Herbiconiux</taxon>
    </lineage>
</organism>
<comment type="caution">
    <text evidence="3">The sequence shown here is derived from an EMBL/GenBank/DDBJ whole genome shotgun (WGS) entry which is preliminary data.</text>
</comment>